<sequence>MKIKIMVFLCGVFLALPLSAAVVKVASDDFTASANVITFSEFPLGTVNPTYTPAEYAGDVGDPTITFGGFFMGQSLSATPGVDCPGAAASACIVGTPTGPLMLDPDSPDTFTVTDGSNPSSPVLSGTPTFNGGIALLFSEDQFAVGFDGGFFNAVASTAITAFARDGSMLGSIGNDVEGIEFLGLALSNGASEIAGVFLDLIGAEPAGFAIDNVRFGTADEVDVIIIDDGDENGGPQADVPEPATIFIFTILCAGLAGQQRLRHQLKA</sequence>
<dbReference type="KEGG" id="smaa:IT774_11440"/>
<evidence type="ECO:0000313" key="3">
    <source>
        <dbReference type="Proteomes" id="UP000595095"/>
    </source>
</evidence>
<reference evidence="2 3" key="1">
    <citation type="submission" date="2020-11" db="EMBL/GenBank/DDBJ databases">
        <title>Complete genome sequence for Salinimonas sp. strain G2-b.</title>
        <authorList>
            <person name="Park S.-J."/>
        </authorList>
    </citation>
    <scope>NUCLEOTIDE SEQUENCE [LARGE SCALE GENOMIC DNA]</scope>
    <source>
        <strain evidence="2 3">G2-b</strain>
    </source>
</reference>
<evidence type="ECO:0000313" key="2">
    <source>
        <dbReference type="EMBL" id="QPG04799.1"/>
    </source>
</evidence>
<gene>
    <name evidence="2" type="ORF">IT774_11440</name>
</gene>
<organism evidence="2 3">
    <name type="scientific">Salinimonas marina</name>
    <dbReference type="NCBI Taxonomy" id="2785918"/>
    <lineage>
        <taxon>Bacteria</taxon>
        <taxon>Pseudomonadati</taxon>
        <taxon>Pseudomonadota</taxon>
        <taxon>Gammaproteobacteria</taxon>
        <taxon>Alteromonadales</taxon>
        <taxon>Alteromonadaceae</taxon>
        <taxon>Alteromonas/Salinimonas group</taxon>
        <taxon>Salinimonas</taxon>
    </lineage>
</organism>
<dbReference type="Proteomes" id="UP000595095">
    <property type="component" value="Chromosome"/>
</dbReference>
<feature type="chain" id="PRO_5032417512" evidence="1">
    <location>
        <begin position="21"/>
        <end position="268"/>
    </location>
</feature>
<protein>
    <submittedName>
        <fullName evidence="2">PEP-CTERM sorting domain-containing protein</fullName>
    </submittedName>
</protein>
<evidence type="ECO:0000256" key="1">
    <source>
        <dbReference type="SAM" id="SignalP"/>
    </source>
</evidence>
<accession>A0A7S9DVN9</accession>
<feature type="signal peptide" evidence="1">
    <location>
        <begin position="1"/>
        <end position="20"/>
    </location>
</feature>
<dbReference type="AlphaFoldDB" id="A0A7S9DVN9"/>
<proteinExistence type="predicted"/>
<dbReference type="EMBL" id="CP064795">
    <property type="protein sequence ID" value="QPG04799.1"/>
    <property type="molecule type" value="Genomic_DNA"/>
</dbReference>
<keyword evidence="1" id="KW-0732">Signal</keyword>
<name>A0A7S9DVN9_9ALTE</name>
<keyword evidence="3" id="KW-1185">Reference proteome</keyword>
<dbReference type="RefSeq" id="WP_195809891.1">
    <property type="nucleotide sequence ID" value="NZ_CP064795.1"/>
</dbReference>